<organism evidence="1 2">
    <name type="scientific">Cuscuta campestris</name>
    <dbReference type="NCBI Taxonomy" id="132261"/>
    <lineage>
        <taxon>Eukaryota</taxon>
        <taxon>Viridiplantae</taxon>
        <taxon>Streptophyta</taxon>
        <taxon>Embryophyta</taxon>
        <taxon>Tracheophyta</taxon>
        <taxon>Spermatophyta</taxon>
        <taxon>Magnoliopsida</taxon>
        <taxon>eudicotyledons</taxon>
        <taxon>Gunneridae</taxon>
        <taxon>Pentapetalae</taxon>
        <taxon>asterids</taxon>
        <taxon>lamiids</taxon>
        <taxon>Solanales</taxon>
        <taxon>Convolvulaceae</taxon>
        <taxon>Cuscuteae</taxon>
        <taxon>Cuscuta</taxon>
        <taxon>Cuscuta subgen. Grammica</taxon>
        <taxon>Cuscuta sect. Cleistogrammica</taxon>
    </lineage>
</organism>
<dbReference type="Proteomes" id="UP000595140">
    <property type="component" value="Unassembled WGS sequence"/>
</dbReference>
<dbReference type="EMBL" id="OOIL02002698">
    <property type="protein sequence ID" value="VFQ84246.1"/>
    <property type="molecule type" value="Genomic_DNA"/>
</dbReference>
<protein>
    <submittedName>
        <fullName evidence="1">Uncharacterized protein</fullName>
    </submittedName>
</protein>
<accession>A0A484M870</accession>
<name>A0A484M870_9ASTE</name>
<reference evidence="1 2" key="1">
    <citation type="submission" date="2018-04" db="EMBL/GenBank/DDBJ databases">
        <authorList>
            <person name="Vogel A."/>
        </authorList>
    </citation>
    <scope>NUCLEOTIDE SEQUENCE [LARGE SCALE GENOMIC DNA]</scope>
</reference>
<dbReference type="AlphaFoldDB" id="A0A484M870"/>
<gene>
    <name evidence="1" type="ORF">CCAM_LOCUS26022</name>
</gene>
<keyword evidence="2" id="KW-1185">Reference proteome</keyword>
<proteinExistence type="predicted"/>
<evidence type="ECO:0000313" key="2">
    <source>
        <dbReference type="Proteomes" id="UP000595140"/>
    </source>
</evidence>
<sequence length="401" mass="44941">METPIFIFPSSECTEDSGPKKDIPPPEEFYGFTLSDCELAIMADDKERFLDAINGENGSLPPTVSLRTINLDLFMNDASKCAEAVLEGKAKPLTSSQAFCFDGFYELHNAARYRSLKITRLFVEHDKNRAMSNARCDARLGFCEAKVLPLHIALAIPANGLVFADWDDRNGGSDAFKLICRLCAPSMRHRLEIARLIALKTNKIEKEALNYAMEGKVVEFAILLMVASEKVLRTPLSPEIKNDTRGTLSGEIFFLFSDLAATLAQIQQKGSCNTSELQKCMEKKVKLKQILVLLQIFETIGDKLAKYLQFEQAKPSFVEVTRHVGHIFEEGGIHSRFEVVEEDPMNKKYYRQIIGSPHGRGENGIVHNVLPSRLSLVNPLRYDLVCAMLGFFGFISLLSYL</sequence>
<dbReference type="OrthoDB" id="673776at2759"/>
<evidence type="ECO:0000313" key="1">
    <source>
        <dbReference type="EMBL" id="VFQ84246.1"/>
    </source>
</evidence>